<keyword evidence="3" id="KW-1185">Reference proteome</keyword>
<proteinExistence type="predicted"/>
<evidence type="ECO:0000259" key="1">
    <source>
        <dbReference type="Pfam" id="PF02470"/>
    </source>
</evidence>
<gene>
    <name evidence="2" type="ORF">LRS13_23695</name>
</gene>
<feature type="domain" description="Mce/MlaD" evidence="1">
    <location>
        <begin position="43"/>
        <end position="117"/>
    </location>
</feature>
<dbReference type="PANTHER" id="PTHR33371">
    <property type="entry name" value="INTERMEMBRANE PHOSPHOLIPID TRANSPORT SYSTEM BINDING PROTEIN MLAD-RELATED"/>
    <property type="match status" value="1"/>
</dbReference>
<accession>A0ABY5PG70</accession>
<dbReference type="InterPro" id="IPR052336">
    <property type="entry name" value="MlaD_Phospholipid_Transporter"/>
</dbReference>
<reference evidence="3" key="1">
    <citation type="submission" date="2021-11" db="EMBL/GenBank/DDBJ databases">
        <title>Cultivation dependent microbiological survey of springs from the worlds oldest radium mine currently devoted to the extraction of radon-saturated water.</title>
        <authorList>
            <person name="Kapinusova G."/>
            <person name="Smrhova T."/>
            <person name="Strejcek M."/>
            <person name="Suman J."/>
            <person name="Jani K."/>
            <person name="Pajer P."/>
            <person name="Uhlik O."/>
        </authorList>
    </citation>
    <scope>NUCLEOTIDE SEQUENCE [LARGE SCALE GENOMIC DNA]</scope>
    <source>
        <strain evidence="3">J379</strain>
    </source>
</reference>
<sequence length="459" mass="48678">MNPRIARWAGWTMVLSLVFALGLLYVLSSGKLLVSQRGALGGSLVKAEFKNAWPLVPGMTVRVSGAVAGTVESVDLTDQGTADVGLRLTRDVAVPRTDASAAIRQHDILGDTYVALELGDEEEALEGSIPVARTIALPRLDELFSTFREPERQGVQALMTELSLAVEKRGSDLNEAMLQIRPGMEALDDLLAELDGQEVDLRAVVTDAQRLTGQLADSTQDIEAGTDALDGLLTSAAAQTPQLDRALDRAPEGMAATRRTLTQVGQLADRAQPLARTLADAAPELRAAAPLIAPFARDAATSVRVLAPVFDQLRRTLVAAKPVTGQLKDLDPVDVLLPASGLLEVLSPVFGDGAKALFGASSYGTDPKGQTGLGAVAVERGDQPTTPNVDPRRMWMRTGVVLSCETFGIPIRPGCLARLLGQGVDALVPVNLRAGQKQAPGAKDQPDDPQLQVLDYLMR</sequence>
<dbReference type="PANTHER" id="PTHR33371:SF4">
    <property type="entry name" value="INTERMEMBRANE PHOSPHOLIPID TRANSPORT SYSTEM BINDING PROTEIN MLAD"/>
    <property type="match status" value="1"/>
</dbReference>
<protein>
    <submittedName>
        <fullName evidence="2">MlaD family protein</fullName>
    </submittedName>
</protein>
<organism evidence="2 3">
    <name type="scientific">Svornostia abyssi</name>
    <dbReference type="NCBI Taxonomy" id="2898438"/>
    <lineage>
        <taxon>Bacteria</taxon>
        <taxon>Bacillati</taxon>
        <taxon>Actinomycetota</taxon>
        <taxon>Thermoleophilia</taxon>
        <taxon>Solirubrobacterales</taxon>
        <taxon>Baekduiaceae</taxon>
        <taxon>Svornostia</taxon>
    </lineage>
</organism>
<name>A0ABY5PG70_9ACTN</name>
<evidence type="ECO:0000313" key="2">
    <source>
        <dbReference type="EMBL" id="UUY03636.1"/>
    </source>
</evidence>
<dbReference type="EMBL" id="CP088295">
    <property type="protein sequence ID" value="UUY03636.1"/>
    <property type="molecule type" value="Genomic_DNA"/>
</dbReference>
<dbReference type="InterPro" id="IPR003399">
    <property type="entry name" value="Mce/MlaD"/>
</dbReference>
<dbReference type="Proteomes" id="UP001058860">
    <property type="component" value="Chromosome"/>
</dbReference>
<dbReference type="RefSeq" id="WP_353864138.1">
    <property type="nucleotide sequence ID" value="NZ_CP088295.1"/>
</dbReference>
<evidence type="ECO:0000313" key="3">
    <source>
        <dbReference type="Proteomes" id="UP001058860"/>
    </source>
</evidence>
<dbReference type="Pfam" id="PF02470">
    <property type="entry name" value="MlaD"/>
    <property type="match status" value="1"/>
</dbReference>